<evidence type="ECO:0000256" key="12">
    <source>
        <dbReference type="ARBA" id="ARBA00023136"/>
    </source>
</evidence>
<feature type="domain" description="Ig-like" evidence="19">
    <location>
        <begin position="75"/>
        <end position="173"/>
    </location>
</feature>
<evidence type="ECO:0000256" key="4">
    <source>
        <dbReference type="ARBA" id="ARBA00022427"/>
    </source>
</evidence>
<keyword evidence="6 17" id="KW-0812">Transmembrane</keyword>
<dbReference type="SMART" id="SM00409">
    <property type="entry name" value="IG"/>
    <property type="match status" value="1"/>
</dbReference>
<evidence type="ECO:0000256" key="2">
    <source>
        <dbReference type="ARBA" id="ARBA00004435"/>
    </source>
</evidence>
<dbReference type="GO" id="GO:0005912">
    <property type="term" value="C:adherens junction"/>
    <property type="evidence" value="ECO:0007669"/>
    <property type="project" value="UniProtKB-SubCell"/>
</dbReference>
<comment type="subcellular location">
    <subcellularLocation>
        <location evidence="3">Cell junction</location>
        <location evidence="3">Adherens junction</location>
    </subcellularLocation>
    <subcellularLocation>
        <location evidence="2">Cell junction</location>
        <location evidence="2">Tight junction</location>
    </subcellularLocation>
    <subcellularLocation>
        <location evidence="1">Cell membrane</location>
        <topology evidence="1">Single-pass type I membrane protein</topology>
    </subcellularLocation>
</comment>
<evidence type="ECO:0000256" key="9">
    <source>
        <dbReference type="ARBA" id="ARBA00022889"/>
    </source>
</evidence>
<proteinExistence type="predicted"/>
<dbReference type="InterPro" id="IPR007110">
    <property type="entry name" value="Ig-like_dom"/>
</dbReference>
<keyword evidence="11 17" id="KW-1133">Transmembrane helix</keyword>
<feature type="signal peptide" evidence="18">
    <location>
        <begin position="1"/>
        <end position="18"/>
    </location>
</feature>
<keyword evidence="14 20" id="KW-0675">Receptor</keyword>
<dbReference type="PROSITE" id="PS50835">
    <property type="entry name" value="IG_LIKE"/>
    <property type="match status" value="1"/>
</dbReference>
<dbReference type="Proteomes" id="UP001314229">
    <property type="component" value="Unassembled WGS sequence"/>
</dbReference>
<dbReference type="GO" id="GO:0005923">
    <property type="term" value="C:bicellular tight junction"/>
    <property type="evidence" value="ECO:0007669"/>
    <property type="project" value="UniProtKB-SubCell"/>
</dbReference>
<dbReference type="Gene3D" id="2.60.40.10">
    <property type="entry name" value="Immunoglobulins"/>
    <property type="match status" value="1"/>
</dbReference>
<evidence type="ECO:0000256" key="11">
    <source>
        <dbReference type="ARBA" id="ARBA00022989"/>
    </source>
</evidence>
<evidence type="ECO:0000259" key="19">
    <source>
        <dbReference type="PROSITE" id="PS50835"/>
    </source>
</evidence>
<evidence type="ECO:0000256" key="18">
    <source>
        <dbReference type="SAM" id="SignalP"/>
    </source>
</evidence>
<evidence type="ECO:0000313" key="20">
    <source>
        <dbReference type="EMBL" id="CAK6978025.1"/>
    </source>
</evidence>
<dbReference type="InterPro" id="IPR013783">
    <property type="entry name" value="Ig-like_fold"/>
</dbReference>
<gene>
    <name evidence="20" type="ORF">FSCOSCO3_A005134</name>
</gene>
<feature type="chain" id="PRO_5043393403" evidence="18">
    <location>
        <begin position="19"/>
        <end position="296"/>
    </location>
</feature>
<keyword evidence="13" id="KW-1015">Disulfide bond</keyword>
<dbReference type="InterPro" id="IPR036179">
    <property type="entry name" value="Ig-like_dom_sf"/>
</dbReference>
<keyword evidence="5" id="KW-1003">Cell membrane</keyword>
<keyword evidence="9" id="KW-0130">Cell adhesion</keyword>
<evidence type="ECO:0000256" key="14">
    <source>
        <dbReference type="ARBA" id="ARBA00023170"/>
    </source>
</evidence>
<dbReference type="InterPro" id="IPR003599">
    <property type="entry name" value="Ig_sub"/>
</dbReference>
<dbReference type="InterPro" id="IPR003598">
    <property type="entry name" value="Ig_sub2"/>
</dbReference>
<evidence type="ECO:0000256" key="13">
    <source>
        <dbReference type="ARBA" id="ARBA00023157"/>
    </source>
</evidence>
<reference evidence="20 21" key="1">
    <citation type="submission" date="2024-01" db="EMBL/GenBank/DDBJ databases">
        <authorList>
            <person name="Alioto T."/>
            <person name="Alioto T."/>
            <person name="Gomez Garrido J."/>
        </authorList>
    </citation>
    <scope>NUCLEOTIDE SEQUENCE [LARGE SCALE GENOMIC DNA]</scope>
</reference>
<evidence type="ECO:0000256" key="16">
    <source>
        <dbReference type="ARBA" id="ARBA00023319"/>
    </source>
</evidence>
<keyword evidence="12 17" id="KW-0472">Membrane</keyword>
<dbReference type="GO" id="GO:0034109">
    <property type="term" value="P:homotypic cell-cell adhesion"/>
    <property type="evidence" value="ECO:0007669"/>
    <property type="project" value="TreeGrafter"/>
</dbReference>
<sequence>MDRLTVGLVAMMALGAKGLEINTTNNNAIVEKAVGESVKLECKFTTDPGDTGPLEIEWTVKSTPGSTLCQVKKIPGIRSIKALLRVLRKPSKPECHSTEGAGEVGRTKVLHCGSGEGAPPIRYHWSRRPPWKLLSDSAVTDETAGTLTIKDASESDSGTYQCTAVNRVGTEVCFLELYMAHPPSVGTIVGAVLGGLAAIGTIASTVNFMMKDKKKKKKEQKKKKQLQEQEQEPVKVKCPMCGVRYASLSRHLRETHGVEDVRLRRLLVSRRNLRYSGKLRCPVKGCNSDRDTSSPL</sequence>
<organism evidence="20 21">
    <name type="scientific">Scomber scombrus</name>
    <name type="common">Atlantic mackerel</name>
    <name type="synonym">Scomber vernalis</name>
    <dbReference type="NCBI Taxonomy" id="13677"/>
    <lineage>
        <taxon>Eukaryota</taxon>
        <taxon>Metazoa</taxon>
        <taxon>Chordata</taxon>
        <taxon>Craniata</taxon>
        <taxon>Vertebrata</taxon>
        <taxon>Euteleostomi</taxon>
        <taxon>Actinopterygii</taxon>
        <taxon>Neopterygii</taxon>
        <taxon>Teleostei</taxon>
        <taxon>Neoteleostei</taxon>
        <taxon>Acanthomorphata</taxon>
        <taxon>Pelagiaria</taxon>
        <taxon>Scombriformes</taxon>
        <taxon>Scombridae</taxon>
        <taxon>Scomber</taxon>
    </lineage>
</organism>
<keyword evidence="4" id="KW-0796">Tight junction</keyword>
<keyword evidence="10" id="KW-0965">Cell junction</keyword>
<dbReference type="GO" id="GO:0014704">
    <property type="term" value="C:intercalated disc"/>
    <property type="evidence" value="ECO:0007669"/>
    <property type="project" value="TreeGrafter"/>
</dbReference>
<accession>A0AAV1Q3Q8</accession>
<name>A0AAV1Q3Q8_SCOSC</name>
<evidence type="ECO:0000256" key="1">
    <source>
        <dbReference type="ARBA" id="ARBA00004251"/>
    </source>
</evidence>
<evidence type="ECO:0000313" key="21">
    <source>
        <dbReference type="Proteomes" id="UP001314229"/>
    </source>
</evidence>
<protein>
    <submittedName>
        <fullName evidence="20">Coxsackievirus and adenovirus receptor homolog, partial</fullName>
    </submittedName>
</protein>
<evidence type="ECO:0000256" key="10">
    <source>
        <dbReference type="ARBA" id="ARBA00022949"/>
    </source>
</evidence>
<dbReference type="SMART" id="SM00408">
    <property type="entry name" value="IGc2"/>
    <property type="match status" value="1"/>
</dbReference>
<comment type="caution">
    <text evidence="20">The sequence shown here is derived from an EMBL/GenBank/DDBJ whole genome shotgun (WGS) entry which is preliminary data.</text>
</comment>
<feature type="transmembrane region" description="Helical" evidence="17">
    <location>
        <begin position="188"/>
        <end position="210"/>
    </location>
</feature>
<dbReference type="GO" id="GO:0016323">
    <property type="term" value="C:basolateral plasma membrane"/>
    <property type="evidence" value="ECO:0007669"/>
    <property type="project" value="TreeGrafter"/>
</dbReference>
<evidence type="ECO:0000256" key="7">
    <source>
        <dbReference type="ARBA" id="ARBA00022729"/>
    </source>
</evidence>
<dbReference type="PANTHER" id="PTHR44468:SF3">
    <property type="entry name" value="COXSACKIEVIRUS AND ADENOVIRUS RECEPTOR"/>
    <property type="match status" value="1"/>
</dbReference>
<dbReference type="SUPFAM" id="SSF48726">
    <property type="entry name" value="Immunoglobulin"/>
    <property type="match status" value="1"/>
</dbReference>
<evidence type="ECO:0000256" key="3">
    <source>
        <dbReference type="ARBA" id="ARBA00004536"/>
    </source>
</evidence>
<dbReference type="PANTHER" id="PTHR44468">
    <property type="entry name" value="COXSACKIEVIRUS AND ADENOVIRUS RECEPTOR-RELATED"/>
    <property type="match status" value="1"/>
</dbReference>
<keyword evidence="15" id="KW-0325">Glycoprotein</keyword>
<evidence type="ECO:0000256" key="17">
    <source>
        <dbReference type="SAM" id="Phobius"/>
    </source>
</evidence>
<dbReference type="EMBL" id="CAWUFR010000448">
    <property type="protein sequence ID" value="CAK6978025.1"/>
    <property type="molecule type" value="Genomic_DNA"/>
</dbReference>
<dbReference type="Pfam" id="PF13927">
    <property type="entry name" value="Ig_3"/>
    <property type="match status" value="1"/>
</dbReference>
<evidence type="ECO:0000256" key="8">
    <source>
        <dbReference type="ARBA" id="ARBA00022737"/>
    </source>
</evidence>
<dbReference type="InterPro" id="IPR052307">
    <property type="entry name" value="EJ_Adhesion_Regulator"/>
</dbReference>
<dbReference type="CDD" id="cd00096">
    <property type="entry name" value="Ig"/>
    <property type="match status" value="1"/>
</dbReference>
<keyword evidence="7 18" id="KW-0732">Signal</keyword>
<evidence type="ECO:0000256" key="15">
    <source>
        <dbReference type="ARBA" id="ARBA00023180"/>
    </source>
</evidence>
<keyword evidence="16" id="KW-0393">Immunoglobulin domain</keyword>
<keyword evidence="21" id="KW-1185">Reference proteome</keyword>
<evidence type="ECO:0000256" key="6">
    <source>
        <dbReference type="ARBA" id="ARBA00022692"/>
    </source>
</evidence>
<evidence type="ECO:0000256" key="5">
    <source>
        <dbReference type="ARBA" id="ARBA00022475"/>
    </source>
</evidence>
<dbReference type="GO" id="GO:0050839">
    <property type="term" value="F:cell adhesion molecule binding"/>
    <property type="evidence" value="ECO:0007669"/>
    <property type="project" value="TreeGrafter"/>
</dbReference>
<keyword evidence="8" id="KW-0677">Repeat</keyword>
<dbReference type="AlphaFoldDB" id="A0AAV1Q3Q8"/>